<comment type="caution">
    <text evidence="2">The sequence shown here is derived from an EMBL/GenBank/DDBJ whole genome shotgun (WGS) entry which is preliminary data.</text>
</comment>
<dbReference type="InterPro" id="IPR000182">
    <property type="entry name" value="GNAT_dom"/>
</dbReference>
<dbReference type="InterPro" id="IPR016181">
    <property type="entry name" value="Acyl_CoA_acyltransferase"/>
</dbReference>
<evidence type="ECO:0000313" key="2">
    <source>
        <dbReference type="EMBL" id="MBP2703171.1"/>
    </source>
</evidence>
<dbReference type="PANTHER" id="PTHR43441:SF11">
    <property type="entry name" value="RIBOSOMAL-PROTEIN-SERINE ACETYLTRANSFERASE"/>
    <property type="match status" value="1"/>
</dbReference>
<keyword evidence="3" id="KW-1185">Reference proteome</keyword>
<dbReference type="GO" id="GO:0005737">
    <property type="term" value="C:cytoplasm"/>
    <property type="evidence" value="ECO:0007669"/>
    <property type="project" value="TreeGrafter"/>
</dbReference>
<evidence type="ECO:0000259" key="1">
    <source>
        <dbReference type="PROSITE" id="PS51186"/>
    </source>
</evidence>
<dbReference type="AlphaFoldDB" id="A0A940WCZ2"/>
<dbReference type="GO" id="GO:0008999">
    <property type="term" value="F:protein-N-terminal-alanine acetyltransferase activity"/>
    <property type="evidence" value="ECO:0007669"/>
    <property type="project" value="TreeGrafter"/>
</dbReference>
<name>A0A940WCZ2_9ACTN</name>
<dbReference type="EMBL" id="JAFCNB010000002">
    <property type="protein sequence ID" value="MBP2703171.1"/>
    <property type="molecule type" value="Genomic_DNA"/>
</dbReference>
<dbReference type="PROSITE" id="PS51186">
    <property type="entry name" value="GNAT"/>
    <property type="match status" value="1"/>
</dbReference>
<reference evidence="2" key="1">
    <citation type="submission" date="2021-02" db="EMBL/GenBank/DDBJ databases">
        <title>Draft genome sequence of Microbispora sp. RL4-1S isolated from rice leaves in Thailand.</title>
        <authorList>
            <person name="Muangham S."/>
            <person name="Duangmal K."/>
        </authorList>
    </citation>
    <scope>NUCLEOTIDE SEQUENCE</scope>
    <source>
        <strain evidence="2">RL4-1S</strain>
    </source>
</reference>
<sequence>MRHWPLFDLRLITPRLELRLPSPEDLDELAERALEGVHPPDYMPFTVPWTLVPREELPGEVVRFHLSVMGRWRREHWSCNFAVVHEGRVVGIQEMTAKEFAVTREVRTGSWLGRAHQGRGIGTEMRAAVLHLAFSGLGALTATSGAAVDNHASLGVSRKLGYRPDGLQVHAVQGKRAVEQRVRLAREDFRCPVPVEIHGLGPCLPHFGAGPPRRPAR</sequence>
<organism evidence="2 3">
    <name type="scientific">Microbispora oryzae</name>
    <dbReference type="NCBI Taxonomy" id="2806554"/>
    <lineage>
        <taxon>Bacteria</taxon>
        <taxon>Bacillati</taxon>
        <taxon>Actinomycetota</taxon>
        <taxon>Actinomycetes</taxon>
        <taxon>Streptosporangiales</taxon>
        <taxon>Streptosporangiaceae</taxon>
        <taxon>Microbispora</taxon>
    </lineage>
</organism>
<dbReference type="InterPro" id="IPR051908">
    <property type="entry name" value="Ribosomal_N-acetyltransferase"/>
</dbReference>
<dbReference type="PANTHER" id="PTHR43441">
    <property type="entry name" value="RIBOSOMAL-PROTEIN-SERINE ACETYLTRANSFERASE"/>
    <property type="match status" value="1"/>
</dbReference>
<accession>A0A940WCZ2</accession>
<dbReference type="GO" id="GO:1990189">
    <property type="term" value="F:protein N-terminal-serine acetyltransferase activity"/>
    <property type="evidence" value="ECO:0007669"/>
    <property type="project" value="TreeGrafter"/>
</dbReference>
<dbReference type="SUPFAM" id="SSF55729">
    <property type="entry name" value="Acyl-CoA N-acyltransferases (Nat)"/>
    <property type="match status" value="1"/>
</dbReference>
<dbReference type="RefSeq" id="WP_210154467.1">
    <property type="nucleotide sequence ID" value="NZ_JAFCNB010000002.1"/>
</dbReference>
<gene>
    <name evidence="2" type="ORF">JOL79_05065</name>
</gene>
<feature type="domain" description="N-acetyltransferase" evidence="1">
    <location>
        <begin position="16"/>
        <end position="185"/>
    </location>
</feature>
<evidence type="ECO:0000313" key="3">
    <source>
        <dbReference type="Proteomes" id="UP000674234"/>
    </source>
</evidence>
<dbReference type="Gene3D" id="3.40.630.30">
    <property type="match status" value="1"/>
</dbReference>
<protein>
    <submittedName>
        <fullName evidence="2">GNAT family N-acetyltransferase</fullName>
    </submittedName>
</protein>
<dbReference type="Pfam" id="PF13302">
    <property type="entry name" value="Acetyltransf_3"/>
    <property type="match status" value="1"/>
</dbReference>
<proteinExistence type="predicted"/>
<dbReference type="Proteomes" id="UP000674234">
    <property type="component" value="Unassembled WGS sequence"/>
</dbReference>